<comment type="caution">
    <text evidence="2">The sequence shown here is derived from an EMBL/GenBank/DDBJ whole genome shotgun (WGS) entry which is preliminary data.</text>
</comment>
<gene>
    <name evidence="2" type="ORF">GCM10009760_45320</name>
</gene>
<evidence type="ECO:0000256" key="1">
    <source>
        <dbReference type="SAM" id="MobiDB-lite"/>
    </source>
</evidence>
<evidence type="ECO:0000313" key="2">
    <source>
        <dbReference type="EMBL" id="GAA2150695.1"/>
    </source>
</evidence>
<proteinExistence type="predicted"/>
<dbReference type="Proteomes" id="UP001422759">
    <property type="component" value="Unassembled WGS sequence"/>
</dbReference>
<sequence length="100" mass="10570">MYAKGPYRTDGWFVRAPGGRVGAATIGRPGAFEPPPRFYCLPRGPAHPPRGLLAARLAAPADRPGPPAGLNHRPSQAAWHRSRKKSDGSGCFDESPGRGG</sequence>
<organism evidence="2 3">
    <name type="scientific">Kitasatospora kazusensis</name>
    <dbReference type="NCBI Taxonomy" id="407974"/>
    <lineage>
        <taxon>Bacteria</taxon>
        <taxon>Bacillati</taxon>
        <taxon>Actinomycetota</taxon>
        <taxon>Actinomycetes</taxon>
        <taxon>Kitasatosporales</taxon>
        <taxon>Streptomycetaceae</taxon>
        <taxon>Kitasatospora</taxon>
    </lineage>
</organism>
<evidence type="ECO:0000313" key="3">
    <source>
        <dbReference type="Proteomes" id="UP001422759"/>
    </source>
</evidence>
<name>A0ABN2ZZ92_9ACTN</name>
<feature type="region of interest" description="Disordered" evidence="1">
    <location>
        <begin position="59"/>
        <end position="100"/>
    </location>
</feature>
<accession>A0ABN2ZZ92</accession>
<keyword evidence="3" id="KW-1185">Reference proteome</keyword>
<protein>
    <submittedName>
        <fullName evidence="2">Uncharacterized protein</fullName>
    </submittedName>
</protein>
<dbReference type="EMBL" id="BAAANT010000029">
    <property type="protein sequence ID" value="GAA2150695.1"/>
    <property type="molecule type" value="Genomic_DNA"/>
</dbReference>
<reference evidence="2 3" key="1">
    <citation type="journal article" date="2019" name="Int. J. Syst. Evol. Microbiol.">
        <title>The Global Catalogue of Microorganisms (GCM) 10K type strain sequencing project: providing services to taxonomists for standard genome sequencing and annotation.</title>
        <authorList>
            <consortium name="The Broad Institute Genomics Platform"/>
            <consortium name="The Broad Institute Genome Sequencing Center for Infectious Disease"/>
            <person name="Wu L."/>
            <person name="Ma J."/>
        </authorList>
    </citation>
    <scope>NUCLEOTIDE SEQUENCE [LARGE SCALE GENOMIC DNA]</scope>
    <source>
        <strain evidence="2 3">JCM 14560</strain>
    </source>
</reference>